<evidence type="ECO:0000313" key="3">
    <source>
        <dbReference type="EMBL" id="MDR8432080.1"/>
    </source>
</evidence>
<dbReference type="Proteomes" id="UP000237823">
    <property type="component" value="Unassembled WGS sequence"/>
</dbReference>
<dbReference type="RefSeq" id="WP_001008584.1">
    <property type="nucleotide sequence ID" value="NZ_CAXOAJ010000271.1"/>
</dbReference>
<evidence type="ECO:0000313" key="6">
    <source>
        <dbReference type="Proteomes" id="UP000237823"/>
    </source>
</evidence>
<dbReference type="KEGG" id="abau:IX87_20555"/>
<reference evidence="4 6" key="2">
    <citation type="submission" date="2017-04" db="EMBL/GenBank/DDBJ databases">
        <title>Comparison of Acinetobacter baumannii whole genome sequences from two major hospitals in Kuwait.</title>
        <authorList>
            <person name="Nasser K."/>
            <person name="Habibi N."/>
            <person name="Khan M.W."/>
            <person name="Purohit P."/>
            <person name="Al-Obaid I."/>
            <person name="Dhar R."/>
            <person name="Al-Fouzan W."/>
            <person name="Mustafa A.S."/>
        </authorList>
    </citation>
    <scope>NUCLEOTIDE SEQUENCE [LARGE SCALE GENOMIC DNA]</scope>
    <source>
        <strain evidence="4 6">KUFAR57</strain>
    </source>
</reference>
<accession>A0A0D7SIL2</accession>
<dbReference type="KEGG" id="abw:BL01_16160"/>
<evidence type="ECO:0000313" key="5">
    <source>
        <dbReference type="Proteomes" id="UP000051449"/>
    </source>
</evidence>
<dbReference type="KEGG" id="abk:LX00_09795"/>
<dbReference type="Proteomes" id="UP000051449">
    <property type="component" value="Unassembled WGS sequence"/>
</dbReference>
<dbReference type="EMBL" id="VMBB01000023">
    <property type="protein sequence ID" value="MDR8261766.1"/>
    <property type="molecule type" value="Genomic_DNA"/>
</dbReference>
<dbReference type="AlphaFoldDB" id="A0A0D7SIL2"/>
<evidence type="ECO:0000313" key="4">
    <source>
        <dbReference type="EMBL" id="PRN32663.1"/>
    </source>
</evidence>
<reference evidence="2" key="3">
    <citation type="submission" date="2019-07" db="EMBL/GenBank/DDBJ databases">
        <title>Biological characteristics of mucoid Acinetobacter baumannii from a general hospital in China.</title>
        <authorList>
            <person name="Hua X."/>
            <person name="Yu Y."/>
        </authorList>
    </citation>
    <scope>NUCLEOTIDE SEQUENCE [LARGE SCALE GENOMIC DNA]</scope>
    <source>
        <strain evidence="2">N41</strain>
        <strain evidence="3">N8</strain>
    </source>
</reference>
<dbReference type="EMBL" id="NEPB01000038">
    <property type="protein sequence ID" value="PRN32663.1"/>
    <property type="molecule type" value="Genomic_DNA"/>
</dbReference>
<gene>
    <name evidence="1" type="ORF">APD33_19590</name>
    <name evidence="4" type="ORF">B9W25_14465</name>
    <name evidence="3" type="ORF">FPK63_13470</name>
    <name evidence="2" type="ORF">FPK87_15020</name>
</gene>
<proteinExistence type="predicted"/>
<organism evidence="4 6">
    <name type="scientific">Acinetobacter baumannii</name>
    <dbReference type="NCBI Taxonomy" id="470"/>
    <lineage>
        <taxon>Bacteria</taxon>
        <taxon>Pseudomonadati</taxon>
        <taxon>Pseudomonadota</taxon>
        <taxon>Gammaproteobacteria</taxon>
        <taxon>Moraxellales</taxon>
        <taxon>Moraxellaceae</taxon>
        <taxon>Acinetobacter</taxon>
        <taxon>Acinetobacter calcoaceticus/baumannii complex</taxon>
    </lineage>
</organism>
<sequence length="87" mass="10116">MNFELIYQNLNLIKVWLFQVKLKPLYKQSLLEALNINESDLVKPTGMVSPACTLLVKNNDGIPRLSVDINFFIRCYKIVKYIKLLLT</sequence>
<dbReference type="EMBL" id="LLGC01000111">
    <property type="protein sequence ID" value="KQE08177.1"/>
    <property type="molecule type" value="Genomic_DNA"/>
</dbReference>
<reference evidence="1 5" key="1">
    <citation type="submission" date="2015-10" db="EMBL/GenBank/DDBJ databases">
        <title>The utility of whole genome sequencing in characterizing Acinetobacter epidemiology and analyzing hospital outbreaks.</title>
        <authorList>
            <person name="Ozer E.A."/>
            <person name="Fitzpatrick M.A."/>
            <person name="Hauser A.R."/>
        </authorList>
    </citation>
    <scope>NUCLEOTIDE SEQUENCE [LARGE SCALE GENOMIC DNA]</scope>
    <source>
        <strain evidence="1 5">ABBL072</strain>
    </source>
</reference>
<comment type="caution">
    <text evidence="4">The sequence shown here is derived from an EMBL/GenBank/DDBJ whole genome shotgun (WGS) entry which is preliminary data.</text>
</comment>
<name>A0A0D7SIL2_ACIBA</name>
<evidence type="ECO:0000313" key="2">
    <source>
        <dbReference type="EMBL" id="MDR8261766.1"/>
    </source>
</evidence>
<dbReference type="EMBL" id="VMAF01000019">
    <property type="protein sequence ID" value="MDR8432080.1"/>
    <property type="molecule type" value="Genomic_DNA"/>
</dbReference>
<evidence type="ECO:0000313" key="1">
    <source>
        <dbReference type="EMBL" id="KQE08177.1"/>
    </source>
</evidence>
<protein>
    <submittedName>
        <fullName evidence="4">Uncharacterized protein</fullName>
    </submittedName>
</protein>